<dbReference type="GO" id="GO:0003677">
    <property type="term" value="F:DNA binding"/>
    <property type="evidence" value="ECO:0007669"/>
    <property type="project" value="InterPro"/>
</dbReference>
<dbReference type="InterPro" id="IPR011335">
    <property type="entry name" value="Restrct_endonuc-II-like"/>
</dbReference>
<evidence type="ECO:0000259" key="1">
    <source>
        <dbReference type="Pfam" id="PF02732"/>
    </source>
</evidence>
<dbReference type="InterPro" id="IPR006166">
    <property type="entry name" value="ERCC4_domain"/>
</dbReference>
<dbReference type="GO" id="GO:0006259">
    <property type="term" value="P:DNA metabolic process"/>
    <property type="evidence" value="ECO:0007669"/>
    <property type="project" value="UniProtKB-ARBA"/>
</dbReference>
<dbReference type="SUPFAM" id="SSF52980">
    <property type="entry name" value="Restriction endonuclease-like"/>
    <property type="match status" value="1"/>
</dbReference>
<organism evidence="2">
    <name type="scientific">viral metagenome</name>
    <dbReference type="NCBI Taxonomy" id="1070528"/>
    <lineage>
        <taxon>unclassified sequences</taxon>
        <taxon>metagenomes</taxon>
        <taxon>organismal metagenomes</taxon>
    </lineage>
</organism>
<dbReference type="GO" id="GO:0004518">
    <property type="term" value="F:nuclease activity"/>
    <property type="evidence" value="ECO:0007669"/>
    <property type="project" value="InterPro"/>
</dbReference>
<protein>
    <recommendedName>
        <fullName evidence="1">ERCC4 domain-containing protein</fullName>
    </recommendedName>
</protein>
<name>A0A6C0BBE8_9ZZZZ</name>
<proteinExistence type="predicted"/>
<sequence>MDKITIYADKGREFGVIEYLRNMCPLNKIKLCEQQMTVADFAIDYNGKTLAIIERKRWDDLANTIKTPNRKDNHNKLIKYRNDAEYKTHIIYFIEGTSPFIKDPISGVTANQLYGFLDSVSLRDECFVMYTMNLENTAQRLITLAIKYDKIKRDERKEENRIILLSIPKLISEPTVEIDEIIDNNSDNNVINNPDNNADLDISDNISECSFCSSISTSMTTGTRTRLRINKTFDEMRDDCLLELNGITRENIPELRKYKIADLLFGTLDLKEISELTYPRSNRKFGSVLAKKILTQTTADHHKFLDAVRGITTKTAKIIMNKYEMRDLINLSITALSAIPKSKLQTLGKSTATLIHNIINS</sequence>
<dbReference type="Pfam" id="PF02732">
    <property type="entry name" value="ERCC4"/>
    <property type="match status" value="1"/>
</dbReference>
<dbReference type="AlphaFoldDB" id="A0A6C0BBE8"/>
<reference evidence="2" key="1">
    <citation type="journal article" date="2020" name="Nature">
        <title>Giant virus diversity and host interactions through global metagenomics.</title>
        <authorList>
            <person name="Schulz F."/>
            <person name="Roux S."/>
            <person name="Paez-Espino D."/>
            <person name="Jungbluth S."/>
            <person name="Walsh D.A."/>
            <person name="Denef V.J."/>
            <person name="McMahon K.D."/>
            <person name="Konstantinidis K.T."/>
            <person name="Eloe-Fadrosh E.A."/>
            <person name="Kyrpides N.C."/>
            <person name="Woyke T."/>
        </authorList>
    </citation>
    <scope>NUCLEOTIDE SEQUENCE</scope>
    <source>
        <strain evidence="2">GVMAG-M-3300010160-26</strain>
    </source>
</reference>
<evidence type="ECO:0000313" key="2">
    <source>
        <dbReference type="EMBL" id="QHS89587.1"/>
    </source>
</evidence>
<accession>A0A6C0BBE8</accession>
<dbReference type="EMBL" id="MN739114">
    <property type="protein sequence ID" value="QHS89587.1"/>
    <property type="molecule type" value="Genomic_DNA"/>
</dbReference>
<dbReference type="Gene3D" id="3.40.50.10130">
    <property type="match status" value="1"/>
</dbReference>
<feature type="domain" description="ERCC4" evidence="1">
    <location>
        <begin position="29"/>
        <end position="139"/>
    </location>
</feature>